<comment type="caution">
    <text evidence="2">The sequence shown here is derived from an EMBL/GenBank/DDBJ whole genome shotgun (WGS) entry which is preliminary data.</text>
</comment>
<dbReference type="Proteomes" id="UP000738349">
    <property type="component" value="Unassembled WGS sequence"/>
</dbReference>
<keyword evidence="3" id="KW-1185">Reference proteome</keyword>
<evidence type="ECO:0000259" key="1">
    <source>
        <dbReference type="Pfam" id="PF01636"/>
    </source>
</evidence>
<dbReference type="PANTHER" id="PTHR21310:SF37">
    <property type="entry name" value="AMINOGLYCOSIDE PHOSPHOTRANSFERASE DOMAIN-CONTAINING PROTEIN"/>
    <property type="match status" value="1"/>
</dbReference>
<feature type="domain" description="Aminoglycoside phosphotransferase" evidence="1">
    <location>
        <begin position="63"/>
        <end position="334"/>
    </location>
</feature>
<sequence>MGDKTRFYSMERDRLKWGKVESDAEMWREIITTTSLYRQVCEFILRFRPGVAVEMCDLFRGGYNDIYRLRYADGTSVIMRVPIKGVVRFPDEKVLYEAATMKHIAAHTSIPVPHIYHYGTGAENPTGLGPFIIMDYIEHHQTMNEALVDPALSPGERPVLNPAIDEERLEFMYRQMANILLQLFNLRFPRIGSVVEAKRKYAASITGRPLTRNMNDMIMQTNTPESVLPTGTFGSTSEWFRTLGNMHMAQLVFQRNDAVDNLEDAREKYVARQLLRNLSTEGRLVPEPPKPSEPSRRREDFILFSEDFRPANVLINVNLEIVGVVDWEFAFAAPARLSYAPPWWLLLKKPEYWIGGYREWVVAYEPRFQTFLRALVAEERRMAATRSAFTPYTNGKAEPPLSQRMVETWTKRDWVLTYAMRKSWSFDFLWWKYLDEYFYGPNATQDYNSRLHLLTQPQKDAMDAFVARKMEESETPVLELASQWDDGGGADRLAEVLV</sequence>
<name>A0A9P9JRI9_9HYPO</name>
<organism evidence="2 3">
    <name type="scientific">Dactylonectria macrodidyma</name>
    <dbReference type="NCBI Taxonomy" id="307937"/>
    <lineage>
        <taxon>Eukaryota</taxon>
        <taxon>Fungi</taxon>
        <taxon>Dikarya</taxon>
        <taxon>Ascomycota</taxon>
        <taxon>Pezizomycotina</taxon>
        <taxon>Sordariomycetes</taxon>
        <taxon>Hypocreomycetidae</taxon>
        <taxon>Hypocreales</taxon>
        <taxon>Nectriaceae</taxon>
        <taxon>Dactylonectria</taxon>
    </lineage>
</organism>
<accession>A0A9P9JRI9</accession>
<dbReference type="AlphaFoldDB" id="A0A9P9JRI9"/>
<dbReference type="InterPro" id="IPR011009">
    <property type="entry name" value="Kinase-like_dom_sf"/>
</dbReference>
<dbReference type="Gene3D" id="3.30.200.20">
    <property type="entry name" value="Phosphorylase Kinase, domain 1"/>
    <property type="match status" value="1"/>
</dbReference>
<gene>
    <name evidence="2" type="ORF">EDB81DRAFT_897605</name>
</gene>
<dbReference type="InterPro" id="IPR002575">
    <property type="entry name" value="Aminoglycoside_PTrfase"/>
</dbReference>
<dbReference type="OrthoDB" id="5412996at2759"/>
<proteinExistence type="predicted"/>
<dbReference type="EMBL" id="JAGMUV010000001">
    <property type="protein sequence ID" value="KAH7176323.1"/>
    <property type="molecule type" value="Genomic_DNA"/>
</dbReference>
<evidence type="ECO:0000313" key="3">
    <source>
        <dbReference type="Proteomes" id="UP000738349"/>
    </source>
</evidence>
<protein>
    <submittedName>
        <fullName evidence="2">Phosphotransferase family protein</fullName>
    </submittedName>
</protein>
<dbReference type="InterPro" id="IPR051678">
    <property type="entry name" value="AGP_Transferase"/>
</dbReference>
<dbReference type="PANTHER" id="PTHR21310">
    <property type="entry name" value="AMINOGLYCOSIDE PHOSPHOTRANSFERASE-RELATED-RELATED"/>
    <property type="match status" value="1"/>
</dbReference>
<evidence type="ECO:0000313" key="2">
    <source>
        <dbReference type="EMBL" id="KAH7176323.1"/>
    </source>
</evidence>
<reference evidence="2" key="1">
    <citation type="journal article" date="2021" name="Nat. Commun.">
        <title>Genetic determinants of endophytism in the Arabidopsis root mycobiome.</title>
        <authorList>
            <person name="Mesny F."/>
            <person name="Miyauchi S."/>
            <person name="Thiergart T."/>
            <person name="Pickel B."/>
            <person name="Atanasova L."/>
            <person name="Karlsson M."/>
            <person name="Huettel B."/>
            <person name="Barry K.W."/>
            <person name="Haridas S."/>
            <person name="Chen C."/>
            <person name="Bauer D."/>
            <person name="Andreopoulos W."/>
            <person name="Pangilinan J."/>
            <person name="LaButti K."/>
            <person name="Riley R."/>
            <person name="Lipzen A."/>
            <person name="Clum A."/>
            <person name="Drula E."/>
            <person name="Henrissat B."/>
            <person name="Kohler A."/>
            <person name="Grigoriev I.V."/>
            <person name="Martin F.M."/>
            <person name="Hacquard S."/>
        </authorList>
    </citation>
    <scope>NUCLEOTIDE SEQUENCE</scope>
    <source>
        <strain evidence="2">MPI-CAGE-AT-0147</strain>
    </source>
</reference>
<dbReference type="Pfam" id="PF01636">
    <property type="entry name" value="APH"/>
    <property type="match status" value="1"/>
</dbReference>
<dbReference type="SUPFAM" id="SSF56112">
    <property type="entry name" value="Protein kinase-like (PK-like)"/>
    <property type="match status" value="1"/>
</dbReference>